<dbReference type="RefSeq" id="XP_014519718.1">
    <property type="nucleotide sequence ID" value="XM_014664232.1"/>
</dbReference>
<dbReference type="PANTHER" id="PTHR48154:SF1">
    <property type="entry name" value="PROTEIN, PUTATIVE-RELATED"/>
    <property type="match status" value="1"/>
</dbReference>
<keyword evidence="2" id="KW-1185">Reference proteome</keyword>
<reference evidence="3" key="2">
    <citation type="submission" date="2025-08" db="UniProtKB">
        <authorList>
            <consortium name="RefSeq"/>
        </authorList>
    </citation>
    <scope>IDENTIFICATION</scope>
    <source>
        <tissue evidence="3">Leaf</tissue>
    </source>
</reference>
<dbReference type="AlphaFoldDB" id="A0A1S3VMW5"/>
<organism evidence="2 3">
    <name type="scientific">Vigna radiata var. radiata</name>
    <name type="common">Mung bean</name>
    <name type="synonym">Phaseolus aureus</name>
    <dbReference type="NCBI Taxonomy" id="3916"/>
    <lineage>
        <taxon>Eukaryota</taxon>
        <taxon>Viridiplantae</taxon>
        <taxon>Streptophyta</taxon>
        <taxon>Embryophyta</taxon>
        <taxon>Tracheophyta</taxon>
        <taxon>Spermatophyta</taxon>
        <taxon>Magnoliopsida</taxon>
        <taxon>eudicotyledons</taxon>
        <taxon>Gunneridae</taxon>
        <taxon>Pentapetalae</taxon>
        <taxon>rosids</taxon>
        <taxon>fabids</taxon>
        <taxon>Fabales</taxon>
        <taxon>Fabaceae</taxon>
        <taxon>Papilionoideae</taxon>
        <taxon>50 kb inversion clade</taxon>
        <taxon>NPAAA clade</taxon>
        <taxon>indigoferoid/millettioid clade</taxon>
        <taxon>Phaseoleae</taxon>
        <taxon>Vigna</taxon>
    </lineage>
</organism>
<gene>
    <name evidence="3" type="primary">LOC106776761</name>
</gene>
<dbReference type="KEGG" id="vra:106776761"/>
<proteinExistence type="predicted"/>
<sequence>MEINMRSEGKWVSSSGILKGRINIKAKEGNMDGLRELVEKMNTTQKDAFRREYGNLLGLIEVEVQISAITTLAQYYDPPLRCFTFQDFQLVPTVEEFEQILGVSLERKTPYNYLRQYIPVLQLARIIKIHPMQLEREFTTKGKVRGLPQGYLEVYLHRLAEEERWETFMDVLALLLYGVMLFPNVKNFIDNAAINAFVGYKDRFENPVTAVLAEVYGTLQHCYEKKGGQMLCCLPVLYVWFVSRVIKNALNATCPVDELLQCKPNMKGTNEWAQLCAGLNVEQIRWNVPWQQRSQIIYYCGRYPNVPLMGIRCCINYNPVLAQRQFGYPLRGAPTPASLATLQIYYEKGTFAEVLSQIKDAWGNVVRAERDPRPWTVDERIPYNHWIAERVKTVRLPFELISLNLDCEEQHQKAEVRKCNC</sequence>
<accession>A0A1S3VMW5</accession>
<protein>
    <submittedName>
        <fullName evidence="3">Uncharacterized protein LOC106776761</fullName>
    </submittedName>
</protein>
<dbReference type="InterPro" id="IPR056647">
    <property type="entry name" value="DUF7745"/>
</dbReference>
<evidence type="ECO:0000313" key="3">
    <source>
        <dbReference type="RefSeq" id="XP_014519718.1"/>
    </source>
</evidence>
<dbReference type="Proteomes" id="UP000087766">
    <property type="component" value="Chromosome 11"/>
</dbReference>
<reference evidence="2" key="1">
    <citation type="journal article" date="2014" name="Nat. Commun.">
        <title>Genome sequence of mungbean and insights into evolution within Vigna species.</title>
        <authorList>
            <person name="Kang Y.J."/>
            <person name="Kim S.K."/>
            <person name="Kim M.Y."/>
            <person name="Lestari P."/>
            <person name="Kim K.H."/>
            <person name="Ha B.K."/>
            <person name="Jun T.H."/>
            <person name="Hwang W.J."/>
            <person name="Lee T."/>
            <person name="Lee J."/>
            <person name="Shim S."/>
            <person name="Yoon M.Y."/>
            <person name="Jang Y.E."/>
            <person name="Han K.S."/>
            <person name="Taeprayoon P."/>
            <person name="Yoon N."/>
            <person name="Somta P."/>
            <person name="Tanya P."/>
            <person name="Kim K.S."/>
            <person name="Gwag J.G."/>
            <person name="Moon J.K."/>
            <person name="Lee Y.H."/>
            <person name="Park B.S."/>
            <person name="Bombarely A."/>
            <person name="Doyle J.J."/>
            <person name="Jackson S.A."/>
            <person name="Schafleitner R."/>
            <person name="Srinives P."/>
            <person name="Varshney R.K."/>
            <person name="Lee S.H."/>
        </authorList>
    </citation>
    <scope>NUCLEOTIDE SEQUENCE [LARGE SCALE GENOMIC DNA]</scope>
    <source>
        <strain evidence="2">cv. VC1973A</strain>
    </source>
</reference>
<name>A0A1S3VMW5_VIGRR</name>
<dbReference type="GeneID" id="106776761"/>
<dbReference type="PANTHER" id="PTHR48154">
    <property type="entry name" value="PROTEIN, PUTATIVE-RELATED"/>
    <property type="match status" value="1"/>
</dbReference>
<dbReference type="OrthoDB" id="1430424at2759"/>
<dbReference type="Pfam" id="PF24924">
    <property type="entry name" value="DUF7745"/>
    <property type="match status" value="1"/>
</dbReference>
<evidence type="ECO:0000259" key="1">
    <source>
        <dbReference type="Pfam" id="PF24924"/>
    </source>
</evidence>
<feature type="domain" description="DUF7745" evidence="1">
    <location>
        <begin position="34"/>
        <end position="392"/>
    </location>
</feature>
<evidence type="ECO:0000313" key="2">
    <source>
        <dbReference type="Proteomes" id="UP000087766"/>
    </source>
</evidence>